<evidence type="ECO:0000256" key="3">
    <source>
        <dbReference type="ARBA" id="ARBA00022692"/>
    </source>
</evidence>
<organism evidence="8 9">
    <name type="scientific">Microbacterium paludicola</name>
    <dbReference type="NCBI Taxonomy" id="300019"/>
    <lineage>
        <taxon>Bacteria</taxon>
        <taxon>Bacillati</taxon>
        <taxon>Actinomycetota</taxon>
        <taxon>Actinomycetes</taxon>
        <taxon>Micrococcales</taxon>
        <taxon>Microbacteriaceae</taxon>
        <taxon>Microbacterium</taxon>
    </lineage>
</organism>
<dbReference type="EMBL" id="JAVIZA010000001">
    <property type="protein sequence ID" value="MDR6166886.1"/>
    <property type="molecule type" value="Genomic_DNA"/>
</dbReference>
<keyword evidence="9" id="KW-1185">Reference proteome</keyword>
<comment type="subcellular location">
    <subcellularLocation>
        <location evidence="1">Cell membrane</location>
        <topology evidence="1">Multi-pass membrane protein</topology>
    </subcellularLocation>
</comment>
<reference evidence="8 9" key="1">
    <citation type="submission" date="2023-08" db="EMBL/GenBank/DDBJ databases">
        <title>Functional and genomic diversity of the sorghum phyllosphere microbiome.</title>
        <authorList>
            <person name="Shade A."/>
        </authorList>
    </citation>
    <scope>NUCLEOTIDE SEQUENCE [LARGE SCALE GENOMIC DNA]</scope>
    <source>
        <strain evidence="8 9">SORGH_AS_0919</strain>
    </source>
</reference>
<feature type="transmembrane region" description="Helical" evidence="6">
    <location>
        <begin position="61"/>
        <end position="81"/>
    </location>
</feature>
<evidence type="ECO:0000256" key="5">
    <source>
        <dbReference type="ARBA" id="ARBA00023136"/>
    </source>
</evidence>
<evidence type="ECO:0000256" key="2">
    <source>
        <dbReference type="ARBA" id="ARBA00022475"/>
    </source>
</evidence>
<proteinExistence type="predicted"/>
<name>A0ABU1HZ29_9MICO</name>
<evidence type="ECO:0000256" key="6">
    <source>
        <dbReference type="SAM" id="Phobius"/>
    </source>
</evidence>
<keyword evidence="5 6" id="KW-0472">Membrane</keyword>
<evidence type="ECO:0000313" key="9">
    <source>
        <dbReference type="Proteomes" id="UP001260188"/>
    </source>
</evidence>
<evidence type="ECO:0000256" key="1">
    <source>
        <dbReference type="ARBA" id="ARBA00004651"/>
    </source>
</evidence>
<dbReference type="RefSeq" id="WP_023954936.1">
    <property type="nucleotide sequence ID" value="NZ_JAVIZA010000001.1"/>
</dbReference>
<feature type="transmembrane region" description="Helical" evidence="6">
    <location>
        <begin position="23"/>
        <end position="49"/>
    </location>
</feature>
<evidence type="ECO:0000313" key="8">
    <source>
        <dbReference type="EMBL" id="MDR6166886.1"/>
    </source>
</evidence>
<gene>
    <name evidence="8" type="ORF">QE367_001090</name>
</gene>
<feature type="domain" description="Cardiolipin synthase N-terminal" evidence="7">
    <location>
        <begin position="40"/>
        <end position="83"/>
    </location>
</feature>
<dbReference type="Pfam" id="PF13396">
    <property type="entry name" value="PLDc_N"/>
    <property type="match status" value="1"/>
</dbReference>
<sequence length="92" mass="9970">MIETARILVVSDDWLPRDWMPGVATSVVVVLAVVAALAAILFISSLISILASPRYTGGGKLLWIIGIFVFPIAGPLVWWLGGRNAQIRTDRP</sequence>
<comment type="caution">
    <text evidence="8">The sequence shown here is derived from an EMBL/GenBank/DDBJ whole genome shotgun (WGS) entry which is preliminary data.</text>
</comment>
<evidence type="ECO:0000256" key="4">
    <source>
        <dbReference type="ARBA" id="ARBA00022989"/>
    </source>
</evidence>
<keyword evidence="2" id="KW-1003">Cell membrane</keyword>
<keyword evidence="4 6" id="KW-1133">Transmembrane helix</keyword>
<keyword evidence="3 6" id="KW-0812">Transmembrane</keyword>
<dbReference type="InterPro" id="IPR027379">
    <property type="entry name" value="CLS_N"/>
</dbReference>
<protein>
    <submittedName>
        <fullName evidence="8">RDD family membrane protein YckC</fullName>
    </submittedName>
</protein>
<dbReference type="Proteomes" id="UP001260188">
    <property type="component" value="Unassembled WGS sequence"/>
</dbReference>
<accession>A0ABU1HZ29</accession>
<evidence type="ECO:0000259" key="7">
    <source>
        <dbReference type="Pfam" id="PF13396"/>
    </source>
</evidence>